<dbReference type="GO" id="GO:0043009">
    <property type="term" value="P:chordate embryonic development"/>
    <property type="evidence" value="ECO:0000315"/>
    <property type="project" value="ZFIN"/>
</dbReference>
<dbReference type="PANTHER" id="PTHR34343">
    <property type="entry name" value="SEROLOGICALLY DEFINED COLON CANCER ANTIGEN 8"/>
    <property type="match status" value="1"/>
</dbReference>
<feature type="coiled-coil region" evidence="1">
    <location>
        <begin position="550"/>
        <end position="690"/>
    </location>
</feature>
<dbReference type="ExpressionAtlas" id="A0A2R8QM06">
    <property type="expression patterns" value="baseline and differential"/>
</dbReference>
<dbReference type="Bgee" id="ENSDARG00000078947">
    <property type="expression patterns" value="Expressed in mature ovarian follicle and 20 other cell types or tissues"/>
</dbReference>
<dbReference type="EMBL" id="CU914440">
    <property type="status" value="NOT_ANNOTATED_CDS"/>
    <property type="molecule type" value="Genomic_DNA"/>
</dbReference>
<reference evidence="5" key="3">
    <citation type="journal article" date="2015" name="Nat. Commun.">
        <title>RFX transcription factors are essential for hearing in mice.</title>
        <authorList>
            <person name="Elkon R."/>
            <person name="Milon B."/>
            <person name="Morrison L."/>
            <person name="Shah M."/>
            <person name="Vijayakumar S."/>
            <person name="Racherla M."/>
            <person name="Leitch C.C."/>
            <person name="Silipino L."/>
            <person name="Hadi S."/>
            <person name="Weiss-Gayet M."/>
            <person name="Barras E."/>
            <person name="Schmid C.D."/>
            <person name="Ait-Lounis A."/>
            <person name="Barnes A."/>
            <person name="Song Y."/>
            <person name="Eisenman D.J."/>
            <person name="Eliyahu E."/>
            <person name="Frolenkov G.I."/>
            <person name="Strome S.E."/>
            <person name="Durand B."/>
            <person name="Zaghloul N.A."/>
            <person name="Jones S.M."/>
            <person name="Reith W."/>
            <person name="Hertzano R."/>
        </authorList>
    </citation>
    <scope>NUCLEOTIDE SEQUENCE</scope>
    <source>
        <strain evidence="5">Tuebingen</strain>
    </source>
</reference>
<dbReference type="Pfam" id="PF15964">
    <property type="entry name" value="CCCAP"/>
    <property type="match status" value="1"/>
</dbReference>
<reference evidence="3 4" key="2">
    <citation type="journal article" date="2013" name="Nature">
        <title>The zebrafish reference genome sequence and its relationship to the human genome.</title>
        <authorList>
            <consortium name="Genome Reference Consortium Zebrafish"/>
            <person name="Howe K."/>
            <person name="Clark M.D."/>
            <person name="Torroja C.F."/>
            <person name="Torrance J."/>
            <person name="Berthelot C."/>
            <person name="Muffato M."/>
            <person name="Collins J.E."/>
            <person name="Humphray S."/>
            <person name="McLaren K."/>
            <person name="Matthews L."/>
            <person name="McLaren S."/>
            <person name="Sealy I."/>
            <person name="Caccamo M."/>
            <person name="Churcher C."/>
            <person name="Scott C."/>
            <person name="Barrett J.C."/>
            <person name="Koch R."/>
            <person name="Rauch G.J."/>
            <person name="White S."/>
            <person name="Chow W."/>
            <person name="Kilian B."/>
            <person name="Quintais L.T."/>
            <person name="Guerra-Assuncao J.A."/>
            <person name="Zhou Y."/>
            <person name="Gu Y."/>
            <person name="Yen J."/>
            <person name="Vogel J.H."/>
            <person name="Eyre T."/>
            <person name="Redmond S."/>
            <person name="Banerjee R."/>
            <person name="Chi J."/>
            <person name="Fu B."/>
            <person name="Langley E."/>
            <person name="Maguire S.F."/>
            <person name="Laird G.K."/>
            <person name="Lloyd D."/>
            <person name="Kenyon E."/>
            <person name="Donaldson S."/>
            <person name="Sehra H."/>
            <person name="Almeida-King J."/>
            <person name="Loveland J."/>
            <person name="Trevanion S."/>
            <person name="Jones M."/>
            <person name="Quail M."/>
            <person name="Willey D."/>
            <person name="Hunt A."/>
            <person name="Burton J."/>
            <person name="Sims S."/>
            <person name="McLay K."/>
            <person name="Plumb B."/>
            <person name="Davis J."/>
            <person name="Clee C."/>
            <person name="Oliver K."/>
            <person name="Clark R."/>
            <person name="Riddle C."/>
            <person name="Elliot D."/>
            <person name="Eliott D."/>
            <person name="Threadgold G."/>
            <person name="Harden G."/>
            <person name="Ware D."/>
            <person name="Begum S."/>
            <person name="Mortimore B."/>
            <person name="Mortimer B."/>
            <person name="Kerry G."/>
            <person name="Heath P."/>
            <person name="Phillimore B."/>
            <person name="Tracey A."/>
            <person name="Corby N."/>
            <person name="Dunn M."/>
            <person name="Johnson C."/>
            <person name="Wood J."/>
            <person name="Clark S."/>
            <person name="Pelan S."/>
            <person name="Griffiths G."/>
            <person name="Smith M."/>
            <person name="Glithero R."/>
            <person name="Howden P."/>
            <person name="Barker N."/>
            <person name="Lloyd C."/>
            <person name="Stevens C."/>
            <person name="Harley J."/>
            <person name="Holt K."/>
            <person name="Panagiotidis G."/>
            <person name="Lovell J."/>
            <person name="Beasley H."/>
            <person name="Henderson C."/>
            <person name="Gordon D."/>
            <person name="Auger K."/>
            <person name="Wright D."/>
            <person name="Collins J."/>
            <person name="Raisen C."/>
            <person name="Dyer L."/>
            <person name="Leung K."/>
            <person name="Robertson L."/>
            <person name="Ambridge K."/>
            <person name="Leongamornlert D."/>
            <person name="McGuire S."/>
            <person name="Gilderthorp R."/>
            <person name="Griffiths C."/>
            <person name="Manthravadi D."/>
            <person name="Nichol S."/>
            <person name="Barker G."/>
            <person name="Whitehead S."/>
            <person name="Kay M."/>
            <person name="Brown J."/>
            <person name="Murnane C."/>
            <person name="Gray E."/>
            <person name="Humphries M."/>
            <person name="Sycamore N."/>
            <person name="Barker D."/>
            <person name="Saunders D."/>
            <person name="Wallis J."/>
            <person name="Babbage A."/>
            <person name="Hammond S."/>
            <person name="Mashreghi-Mohammadi M."/>
            <person name="Barr L."/>
            <person name="Martin S."/>
            <person name="Wray P."/>
            <person name="Ellington A."/>
            <person name="Matthews N."/>
            <person name="Ellwood M."/>
            <person name="Woodmansey R."/>
            <person name="Clark G."/>
            <person name="Cooper J."/>
            <person name="Cooper J."/>
            <person name="Tromans A."/>
            <person name="Grafham D."/>
            <person name="Skuce C."/>
            <person name="Pandian R."/>
            <person name="Andrews R."/>
            <person name="Harrison E."/>
            <person name="Kimberley A."/>
            <person name="Garnett J."/>
            <person name="Fosker N."/>
            <person name="Hall R."/>
            <person name="Garner P."/>
            <person name="Kelly D."/>
            <person name="Bird C."/>
            <person name="Palmer S."/>
            <person name="Gehring I."/>
            <person name="Berger A."/>
            <person name="Dooley C.M."/>
            <person name="Ersan-Urun Z."/>
            <person name="Eser C."/>
            <person name="Geiger H."/>
            <person name="Geisler M."/>
            <person name="Karotki L."/>
            <person name="Kirn A."/>
            <person name="Konantz J."/>
            <person name="Konantz M."/>
            <person name="Oberlander M."/>
            <person name="Rudolph-Geiger S."/>
            <person name="Teucke M."/>
            <person name="Lanz C."/>
            <person name="Raddatz G."/>
            <person name="Osoegawa K."/>
            <person name="Zhu B."/>
            <person name="Rapp A."/>
            <person name="Widaa S."/>
            <person name="Langford C."/>
            <person name="Yang F."/>
            <person name="Schuster S.C."/>
            <person name="Carter N.P."/>
            <person name="Harrow J."/>
            <person name="Ning Z."/>
            <person name="Herrero J."/>
            <person name="Searle S.M."/>
            <person name="Enright A."/>
            <person name="Geisler R."/>
            <person name="Plasterk R.H."/>
            <person name="Lee C."/>
            <person name="Westerfield M."/>
            <person name="de Jong P.J."/>
            <person name="Zon L.I."/>
            <person name="Postlethwait J.H."/>
            <person name="Nusslein-Volhard C."/>
            <person name="Hubbard T.J."/>
            <person name="Roest Crollius H."/>
            <person name="Rogers J."/>
            <person name="Stemple D.L."/>
        </authorList>
    </citation>
    <scope>NUCLEOTIDE SEQUENCE [LARGE SCALE GENOMIC DNA]</scope>
    <source>
        <strain evidence="3">Tuebingen</strain>
    </source>
</reference>
<dbReference type="AGR" id="ZFIN:ZDB-GENE-090313-318"/>
<dbReference type="GeneID" id="556980"/>
<dbReference type="GO" id="GO:0005813">
    <property type="term" value="C:centrosome"/>
    <property type="evidence" value="ECO:0007669"/>
    <property type="project" value="InterPro"/>
</dbReference>
<evidence type="ECO:0007829" key="7">
    <source>
        <dbReference type="PeptideAtlas" id="A0A2R8QM06"/>
    </source>
</evidence>
<dbReference type="InterPro" id="IPR031887">
    <property type="entry name" value="SDCCAG8"/>
</dbReference>
<keyword evidence="1" id="KW-0175">Coiled coil</keyword>
<keyword evidence="7" id="KW-1267">Proteomics identification</keyword>
<name>A0A2R8QM06_DANRE</name>
<dbReference type="OrthoDB" id="10252347at2759"/>
<feature type="coiled-coil region" evidence="1">
    <location>
        <begin position="120"/>
        <end position="147"/>
    </location>
</feature>
<evidence type="ECO:0000313" key="6">
    <source>
        <dbReference type="ZFIN" id="ZDB-GENE-090313-318"/>
    </source>
</evidence>
<reference evidence="5" key="5">
    <citation type="journal article" date="2016" name="BMC Genomics">
        <title>Gene evolution and gene expression after whole genome duplication in fish: the PhyloFish database.</title>
        <authorList>
            <person name="Pasquier J."/>
            <person name="Cabau C."/>
            <person name="Nguyen T."/>
            <person name="Jouanno E."/>
            <person name="Severac D."/>
            <person name="Braasch I."/>
            <person name="Journot L."/>
            <person name="Pontarotti P."/>
            <person name="Klopp C."/>
            <person name="Postlethwait J.H."/>
            <person name="Guiguen Y."/>
            <person name="Bobe J."/>
        </authorList>
    </citation>
    <scope>NUCLEOTIDE SEQUENCE</scope>
    <source>
        <strain evidence="5">Tuebingen</strain>
    </source>
</reference>
<sequence length="702" mass="80566">MKPSLESDEEEELGALQKTLRERANRSIQHLSSMLAGHSSDSETSEPNQQELLSSVQQNPCSPVQQSEAVSQLRSLLQMKTKDANIQSLSPSRRKLAAKQRATDDGSSSQPGVHNLVPIINNQSEYIQHLEAEVKFCKEELLEMKQRVRVVIVENEKLHHELKAKTIEDTLKEYTFVDSTLNMEHTAENTLKERLGSVNQAEDHKWRKEMEQLKCLYQAQTETLEAQVVSLKKDLACIQKEYEESKERLRHKEAMAVAAGTGQRVSGLCLKCAQHEAVLAETHTNVHVQSIERLTKERDELMTVLCSLRASQTDAQQREWGAYQQVKQAVEMAEEANLEKTRALVQCEHFHNELTRQRERLERELASEQDKISQAREAARSESKKEREELMQTLSSLSQKVAELQGLLDRGERDRNSLNSQLEEAYKKLTVQETDSSKMCAELRFLLSQAQLKKEEAERDVRDISSKLGRQLELAEQEVQKLGVELSGYRQRLEEAQRAEGRARAEAAGLAEGLSRAQRQLHLTRQEKEASERCCGEDMAALTFQAQRRERELTQTLQQMEAQHEKSVRETDALLSAQNSLIRKLKEECHTLGAKLEELAQSSRAEMEQLSLEREHLQESAEKLRGRCEEMEEQCVQHGRMHQRMKQRLQQLDQHCQASSQQVLQLLSRQKQLMQERQQLTEDLHSLKSQVHAGKRMDRLAV</sequence>
<reference evidence="5" key="7">
    <citation type="journal article" date="2019" name="Cell">
        <title>Phenotypic Landscape of Schizophrenia-Associated Genes Defines Candidates and Their Shared Functions.</title>
        <authorList>
            <person name="Thyme S.B."/>
            <person name="Pieper L.M."/>
            <person name="Li E.H."/>
            <person name="Pandey S."/>
            <person name="Wang Y."/>
            <person name="Morris N.S."/>
            <person name="Sha C."/>
            <person name="Choi J.W."/>
            <person name="Herrera K.J."/>
            <person name="Soucy E.R."/>
            <person name="Zimmerman S."/>
            <person name="Randlett O."/>
            <person name="Greenwood J."/>
            <person name="McCarroll S.A."/>
            <person name="Schier A.F."/>
        </authorList>
    </citation>
    <scope>NUCLEOTIDE SEQUENCE</scope>
    <source>
        <strain evidence="5">Tuebingen</strain>
    </source>
</reference>
<accession>A0A2R8QM06</accession>
<evidence type="ECO:0000313" key="3">
    <source>
        <dbReference type="Ensembl" id="ENSDARP00000153600"/>
    </source>
</evidence>
<accession>A0A8M1P5G8</accession>
<dbReference type="PANTHER" id="PTHR34343:SF1">
    <property type="entry name" value="SEROLOGICALLY DEFINED COLON CANCER ANTIGEN 8"/>
    <property type="match status" value="1"/>
</dbReference>
<dbReference type="GO" id="GO:0007098">
    <property type="term" value="P:centrosome cycle"/>
    <property type="evidence" value="ECO:0007669"/>
    <property type="project" value="InterPro"/>
</dbReference>
<dbReference type="ZFIN" id="ZDB-GENE-090313-318">
    <property type="gene designation" value="sdccag8"/>
</dbReference>
<dbReference type="Ensembl" id="ENSDART00000182462.1">
    <property type="protein sequence ID" value="ENSDARP00000153600.1"/>
    <property type="gene ID" value="ENSDARG00000078947.5"/>
</dbReference>
<evidence type="ECO:0000313" key="4">
    <source>
        <dbReference type="Proteomes" id="UP000000437"/>
    </source>
</evidence>
<dbReference type="RefSeq" id="NP_001333091.1">
    <property type="nucleotide sequence ID" value="NM_001346162.1"/>
</dbReference>
<evidence type="ECO:0000256" key="2">
    <source>
        <dbReference type="SAM" id="MobiDB-lite"/>
    </source>
</evidence>
<reference evidence="5" key="1">
    <citation type="journal article" date="2010" name="Nat. Genet.">
        <title>Candidate exome capture identifies mutation of SDCCAG8 as the cause of a retinal-renal ciliopathy.</title>
        <authorList>
            <person name="Otto E.A."/>
            <person name="Hurd T.W."/>
            <person name="Airik R."/>
            <person name="Chaki M."/>
            <person name="Zhou W."/>
            <person name="Stoetzel C."/>
            <person name="Patil S.B."/>
            <person name="Levy S."/>
            <person name="Ghosh A.K."/>
            <person name="Murga-Zamalloa C.A."/>
            <person name="van Reeuwijk J."/>
            <person name="Letteboer S.J."/>
            <person name="Sang L."/>
            <person name="Giles R.H."/>
            <person name="Liu Q."/>
            <person name="Coene K.L."/>
            <person name="Estrada-Cuzcano A."/>
            <person name="Collin R.W."/>
            <person name="McLaughlin H.M."/>
            <person name="Held S."/>
            <person name="Kasanuki J.M."/>
            <person name="Ramaswami G."/>
            <person name="Conte J."/>
            <person name="Lopez I."/>
            <person name="Washburn J."/>
            <person name="Macdonald J."/>
            <person name="Hu J."/>
            <person name="Yamashita Y."/>
            <person name="Maher E.R."/>
            <person name="Guay-Woodford L.M."/>
            <person name="Neumann H.P."/>
            <person name="Obermuller N."/>
            <person name="Koenekoop R.K."/>
            <person name="Bergmann C."/>
            <person name="Bei X."/>
            <person name="Lewis R.A."/>
            <person name="Katsanis N."/>
            <person name="Lopes V."/>
            <person name="Williams D.S."/>
            <person name="Lyons R.H."/>
            <person name="Dang C.V."/>
            <person name="Brito D.A."/>
            <person name="Dias M.B."/>
            <person name="Zhang X."/>
            <person name="Cavalcoli J.D."/>
            <person name="Nurnberg G."/>
            <person name="Nurnberg P."/>
            <person name="Pierce E.A."/>
            <person name="Jackson P.K."/>
            <person name="Antignac C."/>
            <person name="Saunier S."/>
            <person name="Roepman R."/>
            <person name="Dollfus H."/>
            <person name="Khanna H."/>
            <person name="Hildebrandt F."/>
        </authorList>
    </citation>
    <scope>NUCLEOTIDE SEQUENCE</scope>
    <source>
        <strain evidence="5">Tuebingen</strain>
    </source>
</reference>
<dbReference type="CTD" id="10806"/>
<evidence type="ECO:0000256" key="1">
    <source>
        <dbReference type="SAM" id="Coils"/>
    </source>
</evidence>
<reference evidence="5" key="4">
    <citation type="journal article" date="2016" name="Am. J. Hum. Genet.">
        <title>Copy-Number variation contributes to the mutational load of Bardet-Biedl syndrome.</title>
        <authorList>
            <person name="Lindstrand A."/>
            <person name="Frangakis S."/>
            <person name="Carvalho C.M."/>
            <person name="Richardson E.B."/>
            <person name="McFadden K.A."/>
            <person name="Willer J.R."/>
            <person name="Pehlivan D."/>
            <person name="Liu P."/>
            <person name="Pediaditakis I.L."/>
            <person name="Sabo A."/>
            <person name="Lewis R.A."/>
            <person name="Banin E."/>
            <person name="Lupski J.R."/>
            <person name="Davis E.E."/>
            <person name="Katsanis N."/>
        </authorList>
    </citation>
    <scope>NUCLEOTIDE SEQUENCE</scope>
    <source>
        <strain evidence="5">Tuebingen</strain>
    </source>
</reference>
<feature type="region of interest" description="Disordered" evidence="2">
    <location>
        <begin position="1"/>
        <end position="67"/>
    </location>
</feature>
<gene>
    <name evidence="3 5 6" type="primary">sdccag8</name>
    <name evidence="5" type="synonym">si:dkey-60b15.1</name>
</gene>
<feature type="compositionally biased region" description="Acidic residues" evidence="2">
    <location>
        <begin position="1"/>
        <end position="13"/>
    </location>
</feature>
<dbReference type="AlphaFoldDB" id="A0A2R8QM06"/>
<reference evidence="3" key="6">
    <citation type="submission" date="2018-04" db="UniProtKB">
        <authorList>
            <consortium name="Ensembl"/>
        </authorList>
    </citation>
    <scope>IDENTIFICATION</scope>
    <source>
        <strain evidence="3">Tuebingen</strain>
    </source>
</reference>
<evidence type="ECO:0000313" key="5">
    <source>
        <dbReference type="RefSeq" id="NP_001333091.1"/>
    </source>
</evidence>
<dbReference type="KEGG" id="dre:556980"/>
<feature type="region of interest" description="Disordered" evidence="2">
    <location>
        <begin position="84"/>
        <end position="114"/>
    </location>
</feature>
<proteinExistence type="evidence at protein level"/>
<feature type="coiled-coil region" evidence="1">
    <location>
        <begin position="221"/>
        <end position="255"/>
    </location>
</feature>
<feature type="compositionally biased region" description="Polar residues" evidence="2">
    <location>
        <begin position="45"/>
        <end position="67"/>
    </location>
</feature>
<organism evidence="3">
    <name type="scientific">Danio rerio</name>
    <name type="common">Zebrafish</name>
    <name type="synonym">Brachydanio rerio</name>
    <dbReference type="NCBI Taxonomy" id="7955"/>
    <lineage>
        <taxon>Eukaryota</taxon>
        <taxon>Metazoa</taxon>
        <taxon>Chordata</taxon>
        <taxon>Craniata</taxon>
        <taxon>Vertebrata</taxon>
        <taxon>Euteleostomi</taxon>
        <taxon>Actinopterygii</taxon>
        <taxon>Neopterygii</taxon>
        <taxon>Teleostei</taxon>
        <taxon>Ostariophysi</taxon>
        <taxon>Cypriniformes</taxon>
        <taxon>Danionidae</taxon>
        <taxon>Danioninae</taxon>
        <taxon>Danio</taxon>
    </lineage>
</organism>
<feature type="region of interest" description="Disordered" evidence="2">
    <location>
        <begin position="365"/>
        <end position="388"/>
    </location>
</feature>
<dbReference type="Proteomes" id="UP000000437">
    <property type="component" value="Chromosome 13"/>
</dbReference>
<dbReference type="GeneTree" id="ENSGT00940000164292"/>
<protein>
    <submittedName>
        <fullName evidence="3">SHH-signaling and ciliogenesis regulator sdccag8</fullName>
    </submittedName>
    <submittedName>
        <fullName evidence="5">Serologically defined colon cancer antigen 8 homolog</fullName>
    </submittedName>
</protein>
<dbReference type="EMBL" id="CT573119">
    <property type="status" value="NOT_ANNOTATED_CDS"/>
    <property type="molecule type" value="Genomic_DNA"/>
</dbReference>
<dbReference type="OMA" id="SQEKMYT"/>
<reference evidence="5" key="8">
    <citation type="submission" date="2025-04" db="UniProtKB">
        <authorList>
            <consortium name="RefSeq"/>
        </authorList>
    </citation>
    <scope>IDENTIFICATION</scope>
    <source>
        <strain evidence="5">Tuebingen</strain>
    </source>
</reference>
<keyword evidence="4" id="KW-1185">Reference proteome</keyword>